<sequence>MVGRNVSESIEGLGFYLMGFSVGKYLEKGCVCHRHRTLGSAQLYSQCGSLKVLTEMNGGGGGCLVIDNNKLIKRIITSTEPSNDLVQTRMQSISIDPLLMPLLSAMVAQAGRSTRGFY</sequence>
<evidence type="ECO:0000313" key="1">
    <source>
        <dbReference type="EMBL" id="CAH1406722.1"/>
    </source>
</evidence>
<dbReference type="EMBL" id="OV725082">
    <property type="protein sequence ID" value="CAH1406722.1"/>
    <property type="molecule type" value="Genomic_DNA"/>
</dbReference>
<dbReference type="Proteomes" id="UP001152798">
    <property type="component" value="Chromosome 6"/>
</dbReference>
<reference evidence="1" key="1">
    <citation type="submission" date="2022-01" db="EMBL/GenBank/DDBJ databases">
        <authorList>
            <person name="King R."/>
        </authorList>
    </citation>
    <scope>NUCLEOTIDE SEQUENCE</scope>
</reference>
<keyword evidence="2" id="KW-1185">Reference proteome</keyword>
<dbReference type="AlphaFoldDB" id="A0A9P0MY50"/>
<organism evidence="1 2">
    <name type="scientific">Nezara viridula</name>
    <name type="common">Southern green stink bug</name>
    <name type="synonym">Cimex viridulus</name>
    <dbReference type="NCBI Taxonomy" id="85310"/>
    <lineage>
        <taxon>Eukaryota</taxon>
        <taxon>Metazoa</taxon>
        <taxon>Ecdysozoa</taxon>
        <taxon>Arthropoda</taxon>
        <taxon>Hexapoda</taxon>
        <taxon>Insecta</taxon>
        <taxon>Pterygota</taxon>
        <taxon>Neoptera</taxon>
        <taxon>Paraneoptera</taxon>
        <taxon>Hemiptera</taxon>
        <taxon>Heteroptera</taxon>
        <taxon>Panheteroptera</taxon>
        <taxon>Pentatomomorpha</taxon>
        <taxon>Pentatomoidea</taxon>
        <taxon>Pentatomidae</taxon>
        <taxon>Pentatominae</taxon>
        <taxon>Nezara</taxon>
    </lineage>
</organism>
<proteinExistence type="predicted"/>
<accession>A0A9P0MY50</accession>
<name>A0A9P0MY50_NEZVI</name>
<protein>
    <submittedName>
        <fullName evidence="1">Uncharacterized protein</fullName>
    </submittedName>
</protein>
<evidence type="ECO:0000313" key="2">
    <source>
        <dbReference type="Proteomes" id="UP001152798"/>
    </source>
</evidence>
<gene>
    <name evidence="1" type="ORF">NEZAVI_LOCUS14600</name>
</gene>